<dbReference type="InterPro" id="IPR008942">
    <property type="entry name" value="ENTH_VHS"/>
</dbReference>
<dbReference type="PANTHER" id="PTHR22951">
    <property type="entry name" value="CLATHRIN ASSEMBLY PROTEIN"/>
    <property type="match status" value="1"/>
</dbReference>
<dbReference type="InterPro" id="IPR045192">
    <property type="entry name" value="AP180-like"/>
</dbReference>
<keyword evidence="3" id="KW-1185">Reference proteome</keyword>
<organism evidence="2 3">
    <name type="scientific">Brassica napus</name>
    <name type="common">Rape</name>
    <dbReference type="NCBI Taxonomy" id="3708"/>
    <lineage>
        <taxon>Eukaryota</taxon>
        <taxon>Viridiplantae</taxon>
        <taxon>Streptophyta</taxon>
        <taxon>Embryophyta</taxon>
        <taxon>Tracheophyta</taxon>
        <taxon>Spermatophyta</taxon>
        <taxon>Magnoliopsida</taxon>
        <taxon>eudicotyledons</taxon>
        <taxon>Gunneridae</taxon>
        <taxon>Pentapetalae</taxon>
        <taxon>rosids</taxon>
        <taxon>malvids</taxon>
        <taxon>Brassicales</taxon>
        <taxon>Brassicaceae</taxon>
        <taxon>Brassiceae</taxon>
        <taxon>Brassica</taxon>
    </lineage>
</organism>
<sequence>MECSRIPPPLCLAKANSEFKDLYIAIGKATNYIEYPPKERHVRKIFSAISVIQPQPDGVYSIHALSKRLSKTRTWFPLNKILLMCFHFDNTHVAMKVLIIVERKEKKSFHRRHILKISKLTSKMIQGPLPRIALLGVEHMCSFSKSGMNVIIGRAFGKSLRCSFQGDNNPGYDIPGAFMLITLLYGSYSDTVYS</sequence>
<feature type="domain" description="AP180 N-terminal homology (ANTH)" evidence="1">
    <location>
        <begin position="21"/>
        <end position="85"/>
    </location>
</feature>
<dbReference type="InterPro" id="IPR011417">
    <property type="entry name" value="ANTH_dom"/>
</dbReference>
<dbReference type="EMBL" id="JAGKQM010000018">
    <property type="protein sequence ID" value="KAH0862757.1"/>
    <property type="molecule type" value="Genomic_DNA"/>
</dbReference>
<dbReference type="Gene3D" id="1.25.40.90">
    <property type="match status" value="1"/>
</dbReference>
<protein>
    <recommendedName>
        <fullName evidence="1">AP180 N-terminal homology (ANTH) domain-containing protein</fullName>
    </recommendedName>
</protein>
<dbReference type="Proteomes" id="UP000824890">
    <property type="component" value="Unassembled WGS sequence"/>
</dbReference>
<gene>
    <name evidence="2" type="ORF">HID58_079968</name>
</gene>
<dbReference type="SUPFAM" id="SSF48464">
    <property type="entry name" value="ENTH/VHS domain"/>
    <property type="match status" value="1"/>
</dbReference>
<comment type="caution">
    <text evidence="2">The sequence shown here is derived from an EMBL/GenBank/DDBJ whole genome shotgun (WGS) entry which is preliminary data.</text>
</comment>
<name>A0ABQ7Y3J5_BRANA</name>
<evidence type="ECO:0000259" key="1">
    <source>
        <dbReference type="Pfam" id="PF07651"/>
    </source>
</evidence>
<evidence type="ECO:0000313" key="2">
    <source>
        <dbReference type="EMBL" id="KAH0862757.1"/>
    </source>
</evidence>
<dbReference type="Pfam" id="PF07651">
    <property type="entry name" value="ANTH"/>
    <property type="match status" value="1"/>
</dbReference>
<dbReference type="PANTHER" id="PTHR22951:SF5">
    <property type="entry name" value="PHOSPHATIDYLINOSITOL-BINDING CLATHRIN ASSEMBLY PROTEIN LAP"/>
    <property type="match status" value="1"/>
</dbReference>
<proteinExistence type="predicted"/>
<accession>A0ABQ7Y3J5</accession>
<evidence type="ECO:0000313" key="3">
    <source>
        <dbReference type="Proteomes" id="UP000824890"/>
    </source>
</evidence>
<reference evidence="2 3" key="1">
    <citation type="submission" date="2021-05" db="EMBL/GenBank/DDBJ databases">
        <title>Genome Assembly of Synthetic Allotetraploid Brassica napus Reveals Homoeologous Exchanges between Subgenomes.</title>
        <authorList>
            <person name="Davis J.T."/>
        </authorList>
    </citation>
    <scope>NUCLEOTIDE SEQUENCE [LARGE SCALE GENOMIC DNA]</scope>
    <source>
        <strain evidence="3">cv. Da-Ae</strain>
        <tissue evidence="2">Seedling</tissue>
    </source>
</reference>